<evidence type="ECO:0000256" key="8">
    <source>
        <dbReference type="ARBA" id="ARBA00023170"/>
    </source>
</evidence>
<dbReference type="InterPro" id="IPR038550">
    <property type="entry name" value="GPCR_3_9-Cys_sf"/>
</dbReference>
<evidence type="ECO:0000259" key="12">
    <source>
        <dbReference type="Pfam" id="PF01094"/>
    </source>
</evidence>
<keyword evidence="8" id="KW-0675">Receptor</keyword>
<dbReference type="GO" id="GO:0005886">
    <property type="term" value="C:plasma membrane"/>
    <property type="evidence" value="ECO:0007669"/>
    <property type="project" value="UniProtKB-SubCell"/>
</dbReference>
<evidence type="ECO:0000256" key="10">
    <source>
        <dbReference type="ARBA" id="ARBA00023224"/>
    </source>
</evidence>
<dbReference type="PANTHER" id="PTHR24061">
    <property type="entry name" value="CALCIUM-SENSING RECEPTOR-RELATED"/>
    <property type="match status" value="1"/>
</dbReference>
<evidence type="ECO:0000256" key="3">
    <source>
        <dbReference type="ARBA" id="ARBA00022692"/>
    </source>
</evidence>
<keyword evidence="9" id="KW-0325">Glycoprotein</keyword>
<comment type="similarity">
    <text evidence="11">Belongs to the G-protein coupled receptor 3 family. TAS1R subfamily.</text>
</comment>
<accession>A0A8C2DI38</accession>
<dbReference type="SUPFAM" id="SSF53822">
    <property type="entry name" value="Periplasmic binding protein-like I"/>
    <property type="match status" value="1"/>
</dbReference>
<keyword evidence="2" id="KW-1003">Cell membrane</keyword>
<comment type="subcellular location">
    <subcellularLocation>
        <location evidence="1">Cell membrane</location>
        <topology evidence="1">Multi-pass membrane protein</topology>
    </subcellularLocation>
</comment>
<reference evidence="13" key="1">
    <citation type="submission" date="2025-08" db="UniProtKB">
        <authorList>
            <consortium name="Ensembl"/>
        </authorList>
    </citation>
    <scope>IDENTIFICATION</scope>
</reference>
<feature type="domain" description="Receptor ligand binding region" evidence="12">
    <location>
        <begin position="1"/>
        <end position="372"/>
    </location>
</feature>
<evidence type="ECO:0000256" key="2">
    <source>
        <dbReference type="ARBA" id="ARBA00022475"/>
    </source>
</evidence>
<dbReference type="InterPro" id="IPR001828">
    <property type="entry name" value="ANF_lig-bd_rcpt"/>
</dbReference>
<evidence type="ECO:0000256" key="9">
    <source>
        <dbReference type="ARBA" id="ARBA00023180"/>
    </source>
</evidence>
<dbReference type="Gene3D" id="3.40.50.2300">
    <property type="match status" value="2"/>
</dbReference>
<dbReference type="Ensembl" id="ENSCCRT00020029616.1">
    <property type="protein sequence ID" value="ENSCCRP00020027020.1"/>
    <property type="gene ID" value="ENSCCRG00020012419.1"/>
</dbReference>
<dbReference type="PANTHER" id="PTHR24061:SF441">
    <property type="entry name" value="TASTE RECEPTOR TYPE 1 MEMBER 2B-RELATED"/>
    <property type="match status" value="1"/>
</dbReference>
<evidence type="ECO:0000256" key="1">
    <source>
        <dbReference type="ARBA" id="ARBA00004651"/>
    </source>
</evidence>
<evidence type="ECO:0000256" key="4">
    <source>
        <dbReference type="ARBA" id="ARBA00022729"/>
    </source>
</evidence>
<dbReference type="GO" id="GO:0004930">
    <property type="term" value="F:G protein-coupled receptor activity"/>
    <property type="evidence" value="ECO:0007669"/>
    <property type="project" value="UniProtKB-KW"/>
</dbReference>
<evidence type="ECO:0000313" key="13">
    <source>
        <dbReference type="Ensembl" id="ENSCCRP00020027020.1"/>
    </source>
</evidence>
<sequence length="559" mass="64254">MRFAVEEINNSTTLLPNVSLGYEIFDHCSTTRNFYSVLSFISKNGSIKPKEKLNNYQPKVIALTGPFGSSRIMAVAPLITMDLMPLVNYGAPSYVFSDKLNYPSHVRTIPSNKDLIDMIIHIIQWFGWNWVAYLGNPDSYSSDGLIMFSKNIRNTGICLAYQDGLKLNANYSRIFKKIDELNINVIVIFAMPQYAIKTIKAAIAHNVRDKVWIASHHWSMNKQLPREPGIGKIGTVIGITENLLSLPGFNEFVYKARGTTNVGHNDGAESKVQGKSKTCNQDCDYCSFLTAEEIINEDRSLSFGIYSGIYTIAHALHKVLQCNMNECHKNTMVKPYMLLEEIKKLDFVLNDRNIKYDDQFDPPTNYAVVHWRTDLNPPQFEMVGSYEKHPEITFTIDNSLLHWHKNSSVPFSNCSVECKAGYSRKREGFHSCCFSCEKCPRNTYVDFSRKYLRQQTMTAWNLKRKSTQKMEMWSLSFPHVIPNPHTFLQGTKEDILKNVSNQIVFWFLLIFHFYFVSMQLKVSGNCLVNQIPAFFIISSSVFLRRKKVIQVWNDIRLSK</sequence>
<dbReference type="InterPro" id="IPR028082">
    <property type="entry name" value="Peripla_BP_I"/>
</dbReference>
<dbReference type="PRINTS" id="PR00248">
    <property type="entry name" value="GPCRMGR"/>
</dbReference>
<evidence type="ECO:0000256" key="6">
    <source>
        <dbReference type="ARBA" id="ARBA00023040"/>
    </source>
</evidence>
<keyword evidence="5" id="KW-1133">Transmembrane helix</keyword>
<evidence type="ECO:0000256" key="5">
    <source>
        <dbReference type="ARBA" id="ARBA00022989"/>
    </source>
</evidence>
<dbReference type="Gene3D" id="2.10.50.30">
    <property type="entry name" value="GPCR, family 3, nine cysteines domain"/>
    <property type="match status" value="1"/>
</dbReference>
<evidence type="ECO:0000256" key="7">
    <source>
        <dbReference type="ARBA" id="ARBA00023136"/>
    </source>
</evidence>
<keyword evidence="6" id="KW-0297">G-protein coupled receptor</keyword>
<name>A0A8C2DI38_CYPCA</name>
<dbReference type="Pfam" id="PF01094">
    <property type="entry name" value="ANF_receptor"/>
    <property type="match status" value="1"/>
</dbReference>
<protein>
    <recommendedName>
        <fullName evidence="12">Receptor ligand binding region domain-containing protein</fullName>
    </recommendedName>
</protein>
<keyword evidence="10" id="KW-0807">Transducer</keyword>
<dbReference type="GO" id="GO:0050909">
    <property type="term" value="P:sensory perception of taste"/>
    <property type="evidence" value="ECO:0007669"/>
    <property type="project" value="UniProtKB-ARBA"/>
</dbReference>
<dbReference type="InterPro" id="IPR000337">
    <property type="entry name" value="GPCR_3"/>
</dbReference>
<keyword evidence="7" id="KW-0472">Membrane</keyword>
<dbReference type="FunFam" id="2.10.50.30:FF:000004">
    <property type="entry name" value="Taste receptor type 1 member 3-like protein"/>
    <property type="match status" value="1"/>
</dbReference>
<dbReference type="InterPro" id="IPR000068">
    <property type="entry name" value="GPCR_3_Ca_sens_rcpt-rel"/>
</dbReference>
<evidence type="ECO:0000256" key="11">
    <source>
        <dbReference type="ARBA" id="ARBA00038492"/>
    </source>
</evidence>
<proteinExistence type="inferred from homology"/>
<dbReference type="AlphaFoldDB" id="A0A8C2DI38"/>
<dbReference type="FunFam" id="3.40.50.2300:FF:000016">
    <property type="entry name" value="Taste 1 receptor member 2"/>
    <property type="match status" value="1"/>
</dbReference>
<keyword evidence="4" id="KW-0732">Signal</keyword>
<evidence type="ECO:0000313" key="14">
    <source>
        <dbReference type="Proteomes" id="UP000694701"/>
    </source>
</evidence>
<organism evidence="13 14">
    <name type="scientific">Cyprinus carpio</name>
    <name type="common">Common carp</name>
    <dbReference type="NCBI Taxonomy" id="7962"/>
    <lineage>
        <taxon>Eukaryota</taxon>
        <taxon>Metazoa</taxon>
        <taxon>Chordata</taxon>
        <taxon>Craniata</taxon>
        <taxon>Vertebrata</taxon>
        <taxon>Euteleostomi</taxon>
        <taxon>Actinopterygii</taxon>
        <taxon>Neopterygii</taxon>
        <taxon>Teleostei</taxon>
        <taxon>Ostariophysi</taxon>
        <taxon>Cypriniformes</taxon>
        <taxon>Cyprinidae</taxon>
        <taxon>Cyprininae</taxon>
        <taxon>Cyprinus</taxon>
    </lineage>
</organism>
<keyword evidence="3" id="KW-0812">Transmembrane</keyword>
<dbReference type="Proteomes" id="UP000694701">
    <property type="component" value="Unplaced"/>
</dbReference>